<gene>
    <name evidence="3" type="ORF">BJX66DRAFT_312884</name>
</gene>
<keyword evidence="4" id="KW-1185">Reference proteome</keyword>
<dbReference type="Proteomes" id="UP001610563">
    <property type="component" value="Unassembled WGS sequence"/>
</dbReference>
<dbReference type="InterPro" id="IPR025676">
    <property type="entry name" value="Clr5_dom"/>
</dbReference>
<evidence type="ECO:0000313" key="4">
    <source>
        <dbReference type="Proteomes" id="UP001610563"/>
    </source>
</evidence>
<evidence type="ECO:0000256" key="1">
    <source>
        <dbReference type="SAM" id="MobiDB-lite"/>
    </source>
</evidence>
<sequence>MKPDPISEGVWEEKRKPIQVLYQDEGWPLKQVIRQIRSDNFNPSETQLRSKLKKWGVTKPFRRKSKSIIKSPPSRTHVTHISEAQYSPASVSEQNVTNANYDWHSPPAEISLAGHDNPIDRASTSAHFSSFSSKDPHVHSPSYPLQTLKGGSSDIARVVALNYTGLTTVCPETAAPRATNQFNDANSPGVNCEQSVDANAQFSVSMVGYDPDSYSEPVHSHGPPTAIFQNGNGETHTPGDSSHCSPENPQKNHQGRPQGSTEVNSQGLIAIPYALYQASPILDDASSEPAPTEGSTPMYVDGGRITVPLAAWPLTSPIDSSRQSALVPRARDGVALGPEKHMPNGDCDSHGSLTANRHCLSFSVTIPVTLCLVRTPASGPTCPLTPPIDLATQPLDTHSPDISGHHDDVRIWKSDMSVQCFPGGTACAATAGQTGYCTSF</sequence>
<feature type="compositionally biased region" description="Polar residues" evidence="1">
    <location>
        <begin position="227"/>
        <end position="262"/>
    </location>
</feature>
<organism evidence="3 4">
    <name type="scientific">Aspergillus keveii</name>
    <dbReference type="NCBI Taxonomy" id="714993"/>
    <lineage>
        <taxon>Eukaryota</taxon>
        <taxon>Fungi</taxon>
        <taxon>Dikarya</taxon>
        <taxon>Ascomycota</taxon>
        <taxon>Pezizomycotina</taxon>
        <taxon>Eurotiomycetes</taxon>
        <taxon>Eurotiomycetidae</taxon>
        <taxon>Eurotiales</taxon>
        <taxon>Aspergillaceae</taxon>
        <taxon>Aspergillus</taxon>
        <taxon>Aspergillus subgen. Nidulantes</taxon>
    </lineage>
</organism>
<evidence type="ECO:0000259" key="2">
    <source>
        <dbReference type="Pfam" id="PF14420"/>
    </source>
</evidence>
<feature type="domain" description="Clr5" evidence="2">
    <location>
        <begin position="10"/>
        <end position="59"/>
    </location>
</feature>
<name>A0ABR4FSY5_9EURO</name>
<protein>
    <recommendedName>
        <fullName evidence="2">Clr5 domain-containing protein</fullName>
    </recommendedName>
</protein>
<dbReference type="EMBL" id="JBFTWV010000119">
    <property type="protein sequence ID" value="KAL2786378.1"/>
    <property type="molecule type" value="Genomic_DNA"/>
</dbReference>
<comment type="caution">
    <text evidence="3">The sequence shown here is derived from an EMBL/GenBank/DDBJ whole genome shotgun (WGS) entry which is preliminary data.</text>
</comment>
<accession>A0ABR4FSY5</accession>
<proteinExistence type="predicted"/>
<reference evidence="3 4" key="1">
    <citation type="submission" date="2024-07" db="EMBL/GenBank/DDBJ databases">
        <title>Section-level genome sequencing and comparative genomics of Aspergillus sections Usti and Cavernicolus.</title>
        <authorList>
            <consortium name="Lawrence Berkeley National Laboratory"/>
            <person name="Nybo J.L."/>
            <person name="Vesth T.C."/>
            <person name="Theobald S."/>
            <person name="Frisvad J.C."/>
            <person name="Larsen T.O."/>
            <person name="Kjaerboelling I."/>
            <person name="Rothschild-Mancinelli K."/>
            <person name="Lyhne E.K."/>
            <person name="Kogle M.E."/>
            <person name="Barry K."/>
            <person name="Clum A."/>
            <person name="Na H."/>
            <person name="Ledsgaard L."/>
            <person name="Lin J."/>
            <person name="Lipzen A."/>
            <person name="Kuo A."/>
            <person name="Riley R."/>
            <person name="Mondo S."/>
            <person name="Labutti K."/>
            <person name="Haridas S."/>
            <person name="Pangalinan J."/>
            <person name="Salamov A.A."/>
            <person name="Simmons B.A."/>
            <person name="Magnuson J.K."/>
            <person name="Chen J."/>
            <person name="Drula E."/>
            <person name="Henrissat B."/>
            <person name="Wiebenga A."/>
            <person name="Lubbers R.J."/>
            <person name="Gomes A.C."/>
            <person name="Makela M.R."/>
            <person name="Stajich J."/>
            <person name="Grigoriev I.V."/>
            <person name="Mortensen U.H."/>
            <person name="De Vries R.P."/>
            <person name="Baker S.E."/>
            <person name="Andersen M.R."/>
        </authorList>
    </citation>
    <scope>NUCLEOTIDE SEQUENCE [LARGE SCALE GENOMIC DNA]</scope>
    <source>
        <strain evidence="3 4">CBS 209.92</strain>
    </source>
</reference>
<dbReference type="Pfam" id="PF14420">
    <property type="entry name" value="Clr5"/>
    <property type="match status" value="1"/>
</dbReference>
<evidence type="ECO:0000313" key="3">
    <source>
        <dbReference type="EMBL" id="KAL2786378.1"/>
    </source>
</evidence>
<feature type="region of interest" description="Disordered" evidence="1">
    <location>
        <begin position="212"/>
        <end position="262"/>
    </location>
</feature>